<reference evidence="1" key="1">
    <citation type="submission" date="2023-03" db="EMBL/GenBank/DDBJ databases">
        <title>Massive genome expansion in bonnet fungi (Mycena s.s.) driven by repeated elements and novel gene families across ecological guilds.</title>
        <authorList>
            <consortium name="Lawrence Berkeley National Laboratory"/>
            <person name="Harder C.B."/>
            <person name="Miyauchi S."/>
            <person name="Viragh M."/>
            <person name="Kuo A."/>
            <person name="Thoen E."/>
            <person name="Andreopoulos B."/>
            <person name="Lu D."/>
            <person name="Skrede I."/>
            <person name="Drula E."/>
            <person name="Henrissat B."/>
            <person name="Morin E."/>
            <person name="Kohler A."/>
            <person name="Barry K."/>
            <person name="LaButti K."/>
            <person name="Morin E."/>
            <person name="Salamov A."/>
            <person name="Lipzen A."/>
            <person name="Mereny Z."/>
            <person name="Hegedus B."/>
            <person name="Baldrian P."/>
            <person name="Stursova M."/>
            <person name="Weitz H."/>
            <person name="Taylor A."/>
            <person name="Grigoriev I.V."/>
            <person name="Nagy L.G."/>
            <person name="Martin F."/>
            <person name="Kauserud H."/>
        </authorList>
    </citation>
    <scope>NUCLEOTIDE SEQUENCE</scope>
    <source>
        <strain evidence="1">CBHHK002</strain>
    </source>
</reference>
<comment type="caution">
    <text evidence="1">The sequence shown here is derived from an EMBL/GenBank/DDBJ whole genome shotgun (WGS) entry which is preliminary data.</text>
</comment>
<protein>
    <submittedName>
        <fullName evidence="1">Uncharacterized protein</fullName>
    </submittedName>
</protein>
<dbReference type="AlphaFoldDB" id="A0AAD6Z3A3"/>
<gene>
    <name evidence="1" type="ORF">DFH08DRAFT_1055119</name>
</gene>
<organism evidence="1 2">
    <name type="scientific">Mycena albidolilacea</name>
    <dbReference type="NCBI Taxonomy" id="1033008"/>
    <lineage>
        <taxon>Eukaryota</taxon>
        <taxon>Fungi</taxon>
        <taxon>Dikarya</taxon>
        <taxon>Basidiomycota</taxon>
        <taxon>Agaricomycotina</taxon>
        <taxon>Agaricomycetes</taxon>
        <taxon>Agaricomycetidae</taxon>
        <taxon>Agaricales</taxon>
        <taxon>Marasmiineae</taxon>
        <taxon>Mycenaceae</taxon>
        <taxon>Mycena</taxon>
    </lineage>
</organism>
<dbReference type="Proteomes" id="UP001218218">
    <property type="component" value="Unassembled WGS sequence"/>
</dbReference>
<proteinExistence type="predicted"/>
<dbReference type="EMBL" id="JARIHO010000097">
    <property type="protein sequence ID" value="KAJ7305434.1"/>
    <property type="molecule type" value="Genomic_DNA"/>
</dbReference>
<evidence type="ECO:0000313" key="2">
    <source>
        <dbReference type="Proteomes" id="UP001218218"/>
    </source>
</evidence>
<sequence>MDYLLKQQLLNALGRLTIDNTFHGMYPHIQISPGLQFPSKLTIAKPCNRSICPRAFSAARCPRASRDLKHPPTHAPRAPVALTQCALPRPRRASHTRAPCQAGPGLFLHRNCFFEMLPMRRARACCPPPFRRPCARCPAPAAYRARAPSRAYLWAGSLGFTPGAVHAPAAVAPRPAPTAPCIPTQFDWEDVINSPPLHSGLYEGLNPGNFVPVDPARLRRAEAGGDAFVLTVSMHERDCFGHREKRQRHGYGTLRARKCTQLSAFGSPPSSLPSLATHG</sequence>
<evidence type="ECO:0000313" key="1">
    <source>
        <dbReference type="EMBL" id="KAJ7305434.1"/>
    </source>
</evidence>
<name>A0AAD6Z3A3_9AGAR</name>
<accession>A0AAD6Z3A3</accession>
<keyword evidence="2" id="KW-1185">Reference proteome</keyword>